<gene>
    <name evidence="25" type="ORF">KCX82_05270</name>
</gene>
<evidence type="ECO:0000256" key="6">
    <source>
        <dbReference type="ARBA" id="ARBA00022703"/>
    </source>
</evidence>
<evidence type="ECO:0000256" key="23">
    <source>
        <dbReference type="ARBA" id="ARBA00048180"/>
    </source>
</evidence>
<comment type="catalytic activity">
    <reaction evidence="23">
        <text>tetradecanoyl-CoA + H2O = tetradecanoate + CoA + H(+)</text>
        <dbReference type="Rhea" id="RHEA:40119"/>
        <dbReference type="ChEBI" id="CHEBI:15377"/>
        <dbReference type="ChEBI" id="CHEBI:15378"/>
        <dbReference type="ChEBI" id="CHEBI:30807"/>
        <dbReference type="ChEBI" id="CHEBI:57287"/>
        <dbReference type="ChEBI" id="CHEBI:57385"/>
    </reaction>
    <physiologicalReaction direction="left-to-right" evidence="23">
        <dbReference type="Rhea" id="RHEA:40120"/>
    </physiologicalReaction>
</comment>
<comment type="catalytic activity">
    <reaction evidence="13">
        <text>(5Z,8Z,11Z,14Z)-eicosatetraenoyl-CoA + H2O = (5Z,8Z,11Z,14Z)-eicosatetraenoate + CoA + H(+)</text>
        <dbReference type="Rhea" id="RHEA:40151"/>
        <dbReference type="ChEBI" id="CHEBI:15377"/>
        <dbReference type="ChEBI" id="CHEBI:15378"/>
        <dbReference type="ChEBI" id="CHEBI:32395"/>
        <dbReference type="ChEBI" id="CHEBI:57287"/>
        <dbReference type="ChEBI" id="CHEBI:57368"/>
    </reaction>
    <physiologicalReaction direction="left-to-right" evidence="13">
        <dbReference type="Rhea" id="RHEA:40152"/>
    </physiologicalReaction>
</comment>
<dbReference type="GO" id="GO:0016020">
    <property type="term" value="C:membrane"/>
    <property type="evidence" value="ECO:0007669"/>
    <property type="project" value="UniProtKB-SubCell"/>
</dbReference>
<evidence type="ECO:0000256" key="4">
    <source>
        <dbReference type="ARBA" id="ARBA00022475"/>
    </source>
</evidence>
<evidence type="ECO:0000256" key="19">
    <source>
        <dbReference type="ARBA" id="ARBA00047588"/>
    </source>
</evidence>
<dbReference type="InterPro" id="IPR052365">
    <property type="entry name" value="THEM4/THEM5_acyl-CoA_thioest"/>
</dbReference>
<dbReference type="GO" id="GO:0006631">
    <property type="term" value="P:fatty acid metabolic process"/>
    <property type="evidence" value="ECO:0007669"/>
    <property type="project" value="UniProtKB-KW"/>
</dbReference>
<evidence type="ECO:0000313" key="26">
    <source>
        <dbReference type="Proteomes" id="UP000675664"/>
    </source>
</evidence>
<name>A0A8J7VY69_9FIRM</name>
<evidence type="ECO:0000256" key="22">
    <source>
        <dbReference type="ARBA" id="ARBA00048074"/>
    </source>
</evidence>
<feature type="domain" description="Thioesterase" evidence="24">
    <location>
        <begin position="53"/>
        <end position="128"/>
    </location>
</feature>
<dbReference type="Gene3D" id="3.10.129.10">
    <property type="entry name" value="Hotdog Thioesterase"/>
    <property type="match status" value="1"/>
</dbReference>
<evidence type="ECO:0000256" key="14">
    <source>
        <dbReference type="ARBA" id="ARBA00037002"/>
    </source>
</evidence>
<dbReference type="PANTHER" id="PTHR12418:SF19">
    <property type="entry name" value="ACYL-COENZYME A THIOESTERASE THEM4"/>
    <property type="match status" value="1"/>
</dbReference>
<dbReference type="GO" id="GO:0005737">
    <property type="term" value="C:cytoplasm"/>
    <property type="evidence" value="ECO:0007669"/>
    <property type="project" value="UniProtKB-SubCell"/>
</dbReference>
<dbReference type="EMBL" id="JAGSND010000002">
    <property type="protein sequence ID" value="MBR0597272.1"/>
    <property type="molecule type" value="Genomic_DNA"/>
</dbReference>
<evidence type="ECO:0000256" key="10">
    <source>
        <dbReference type="ARBA" id="ARBA00023098"/>
    </source>
</evidence>
<organism evidence="25 26">
    <name type="scientific">Sinanaerobacter chloroacetimidivorans</name>
    <dbReference type="NCBI Taxonomy" id="2818044"/>
    <lineage>
        <taxon>Bacteria</taxon>
        <taxon>Bacillati</taxon>
        <taxon>Bacillota</taxon>
        <taxon>Clostridia</taxon>
        <taxon>Peptostreptococcales</taxon>
        <taxon>Anaerovoracaceae</taxon>
        <taxon>Sinanaerobacter</taxon>
    </lineage>
</organism>
<keyword evidence="12" id="KW-0966">Cell projection</keyword>
<evidence type="ECO:0000256" key="18">
    <source>
        <dbReference type="ARBA" id="ARBA00043210"/>
    </source>
</evidence>
<keyword evidence="11" id="KW-0472">Membrane</keyword>
<comment type="caution">
    <text evidence="25">The sequence shown here is derived from an EMBL/GenBank/DDBJ whole genome shotgun (WGS) entry which is preliminary data.</text>
</comment>
<keyword evidence="8" id="KW-0276">Fatty acid metabolism</keyword>
<keyword evidence="10" id="KW-0443">Lipid metabolism</keyword>
<sequence>MLHKIVKKQNNSDKCIVCGDKNPYGFHARFYELDNGELAAVFHTKELQQSFPGRVHGGMVAAILDETIGRAICIDKPGSWGVTTEIQVKYKKPVPLNETLRAVGRITRDTRKIFEGTGELLLENGEVAAEAWAKYLKVAIEDAAGDDFTEREWHYLEEDDPREIEI</sequence>
<evidence type="ECO:0000256" key="15">
    <source>
        <dbReference type="ARBA" id="ARBA00038456"/>
    </source>
</evidence>
<comment type="subcellular location">
    <subcellularLocation>
        <location evidence="3">Cell projection</location>
        <location evidence="3">Ruffle membrane</location>
    </subcellularLocation>
    <subcellularLocation>
        <location evidence="2">Cytoplasm</location>
    </subcellularLocation>
    <subcellularLocation>
        <location evidence="1">Membrane</location>
        <topology evidence="1">Peripheral membrane protein</topology>
    </subcellularLocation>
</comment>
<dbReference type="EC" id="3.1.2.2" evidence="16"/>
<evidence type="ECO:0000256" key="16">
    <source>
        <dbReference type="ARBA" id="ARBA00038848"/>
    </source>
</evidence>
<evidence type="ECO:0000256" key="8">
    <source>
        <dbReference type="ARBA" id="ARBA00022832"/>
    </source>
</evidence>
<protein>
    <recommendedName>
        <fullName evidence="17">Acyl-coenzyme A thioesterase THEM4</fullName>
        <ecNumber evidence="16">3.1.2.2</ecNumber>
    </recommendedName>
    <alternativeName>
        <fullName evidence="18">Thioesterase superfamily member 4</fullName>
    </alternativeName>
</protein>
<accession>A0A8J7VY69</accession>
<evidence type="ECO:0000256" key="7">
    <source>
        <dbReference type="ARBA" id="ARBA00022801"/>
    </source>
</evidence>
<dbReference type="GO" id="GO:0016787">
    <property type="term" value="F:hydrolase activity"/>
    <property type="evidence" value="ECO:0007669"/>
    <property type="project" value="UniProtKB-KW"/>
</dbReference>
<keyword evidence="6" id="KW-0053">Apoptosis</keyword>
<dbReference type="RefSeq" id="WP_227017397.1">
    <property type="nucleotide sequence ID" value="NZ_JAGSND010000002.1"/>
</dbReference>
<evidence type="ECO:0000256" key="9">
    <source>
        <dbReference type="ARBA" id="ARBA00022946"/>
    </source>
</evidence>
<evidence type="ECO:0000256" key="17">
    <source>
        <dbReference type="ARBA" id="ARBA00040123"/>
    </source>
</evidence>
<reference evidence="25" key="2">
    <citation type="submission" date="2021-04" db="EMBL/GenBank/DDBJ databases">
        <authorList>
            <person name="Liu J."/>
        </authorList>
    </citation>
    <scope>NUCLEOTIDE SEQUENCE</scope>
    <source>
        <strain evidence="25">BAD-6</strain>
    </source>
</reference>
<evidence type="ECO:0000256" key="1">
    <source>
        <dbReference type="ARBA" id="ARBA00004170"/>
    </source>
</evidence>
<evidence type="ECO:0000256" key="21">
    <source>
        <dbReference type="ARBA" id="ARBA00047969"/>
    </source>
</evidence>
<comment type="catalytic activity">
    <reaction evidence="14">
        <text>(9Z)-octadecenoyl-CoA + H2O = (9Z)-octadecenoate + CoA + H(+)</text>
        <dbReference type="Rhea" id="RHEA:40139"/>
        <dbReference type="ChEBI" id="CHEBI:15377"/>
        <dbReference type="ChEBI" id="CHEBI:15378"/>
        <dbReference type="ChEBI" id="CHEBI:30823"/>
        <dbReference type="ChEBI" id="CHEBI:57287"/>
        <dbReference type="ChEBI" id="CHEBI:57387"/>
    </reaction>
    <physiologicalReaction direction="left-to-right" evidence="14">
        <dbReference type="Rhea" id="RHEA:40140"/>
    </physiologicalReaction>
</comment>
<reference evidence="25" key="1">
    <citation type="submission" date="2021-04" db="EMBL/GenBank/DDBJ databases">
        <title>Sinoanaerobacter chloroacetimidivorans sp. nov., an obligate anaerobic bacterium isolated from anaerobic sludge.</title>
        <authorList>
            <person name="Bao Y."/>
        </authorList>
    </citation>
    <scope>NUCLEOTIDE SEQUENCE</scope>
    <source>
        <strain evidence="25">BAD-6</strain>
    </source>
</reference>
<keyword evidence="7" id="KW-0378">Hydrolase</keyword>
<evidence type="ECO:0000256" key="20">
    <source>
        <dbReference type="ARBA" id="ARBA00047734"/>
    </source>
</evidence>
<keyword evidence="9" id="KW-0809">Transit peptide</keyword>
<dbReference type="Proteomes" id="UP000675664">
    <property type="component" value="Unassembled WGS sequence"/>
</dbReference>
<comment type="catalytic activity">
    <reaction evidence="19">
        <text>octanoyl-CoA + H2O = octanoate + CoA + H(+)</text>
        <dbReference type="Rhea" id="RHEA:30143"/>
        <dbReference type="ChEBI" id="CHEBI:15377"/>
        <dbReference type="ChEBI" id="CHEBI:15378"/>
        <dbReference type="ChEBI" id="CHEBI:25646"/>
        <dbReference type="ChEBI" id="CHEBI:57287"/>
        <dbReference type="ChEBI" id="CHEBI:57386"/>
    </reaction>
    <physiologicalReaction direction="left-to-right" evidence="19">
        <dbReference type="Rhea" id="RHEA:30144"/>
    </physiologicalReaction>
</comment>
<evidence type="ECO:0000313" key="25">
    <source>
        <dbReference type="EMBL" id="MBR0597272.1"/>
    </source>
</evidence>
<evidence type="ECO:0000256" key="2">
    <source>
        <dbReference type="ARBA" id="ARBA00004496"/>
    </source>
</evidence>
<evidence type="ECO:0000256" key="3">
    <source>
        <dbReference type="ARBA" id="ARBA00004632"/>
    </source>
</evidence>
<keyword evidence="26" id="KW-1185">Reference proteome</keyword>
<evidence type="ECO:0000256" key="13">
    <source>
        <dbReference type="ARBA" id="ARBA00035852"/>
    </source>
</evidence>
<dbReference type="Pfam" id="PF03061">
    <property type="entry name" value="4HBT"/>
    <property type="match status" value="1"/>
</dbReference>
<evidence type="ECO:0000256" key="12">
    <source>
        <dbReference type="ARBA" id="ARBA00023273"/>
    </source>
</evidence>
<comment type="catalytic activity">
    <reaction evidence="20">
        <text>hexadecanoyl-CoA + H2O = hexadecanoate + CoA + H(+)</text>
        <dbReference type="Rhea" id="RHEA:16645"/>
        <dbReference type="ChEBI" id="CHEBI:7896"/>
        <dbReference type="ChEBI" id="CHEBI:15377"/>
        <dbReference type="ChEBI" id="CHEBI:15378"/>
        <dbReference type="ChEBI" id="CHEBI:57287"/>
        <dbReference type="ChEBI" id="CHEBI:57379"/>
        <dbReference type="EC" id="3.1.2.2"/>
    </reaction>
    <physiologicalReaction direction="left-to-right" evidence="20">
        <dbReference type="Rhea" id="RHEA:16646"/>
    </physiologicalReaction>
</comment>
<evidence type="ECO:0000259" key="24">
    <source>
        <dbReference type="Pfam" id="PF03061"/>
    </source>
</evidence>
<comment type="similarity">
    <text evidence="15">Belongs to the THEM4/THEM5 thioesterase family.</text>
</comment>
<comment type="catalytic activity">
    <reaction evidence="22">
        <text>dodecanoyl-CoA + H2O = dodecanoate + CoA + H(+)</text>
        <dbReference type="Rhea" id="RHEA:30135"/>
        <dbReference type="ChEBI" id="CHEBI:15377"/>
        <dbReference type="ChEBI" id="CHEBI:15378"/>
        <dbReference type="ChEBI" id="CHEBI:18262"/>
        <dbReference type="ChEBI" id="CHEBI:57287"/>
        <dbReference type="ChEBI" id="CHEBI:57375"/>
    </reaction>
    <physiologicalReaction direction="left-to-right" evidence="22">
        <dbReference type="Rhea" id="RHEA:30136"/>
    </physiologicalReaction>
</comment>
<keyword evidence="5" id="KW-0963">Cytoplasm</keyword>
<dbReference type="InterPro" id="IPR006683">
    <property type="entry name" value="Thioestr_dom"/>
</dbReference>
<evidence type="ECO:0000256" key="11">
    <source>
        <dbReference type="ARBA" id="ARBA00023136"/>
    </source>
</evidence>
<evidence type="ECO:0000256" key="5">
    <source>
        <dbReference type="ARBA" id="ARBA00022490"/>
    </source>
</evidence>
<dbReference type="SUPFAM" id="SSF54637">
    <property type="entry name" value="Thioesterase/thiol ester dehydrase-isomerase"/>
    <property type="match status" value="1"/>
</dbReference>
<dbReference type="AlphaFoldDB" id="A0A8J7VY69"/>
<dbReference type="InterPro" id="IPR029069">
    <property type="entry name" value="HotDog_dom_sf"/>
</dbReference>
<comment type="catalytic activity">
    <reaction evidence="21">
        <text>decanoyl-CoA + H2O = decanoate + CoA + H(+)</text>
        <dbReference type="Rhea" id="RHEA:40059"/>
        <dbReference type="ChEBI" id="CHEBI:15377"/>
        <dbReference type="ChEBI" id="CHEBI:15378"/>
        <dbReference type="ChEBI" id="CHEBI:27689"/>
        <dbReference type="ChEBI" id="CHEBI:57287"/>
        <dbReference type="ChEBI" id="CHEBI:61430"/>
    </reaction>
    <physiologicalReaction direction="left-to-right" evidence="21">
        <dbReference type="Rhea" id="RHEA:40060"/>
    </physiologicalReaction>
</comment>
<dbReference type="PANTHER" id="PTHR12418">
    <property type="entry name" value="ACYL-COENZYME A THIOESTERASE THEM4"/>
    <property type="match status" value="1"/>
</dbReference>
<dbReference type="CDD" id="cd03443">
    <property type="entry name" value="PaaI_thioesterase"/>
    <property type="match status" value="1"/>
</dbReference>
<keyword evidence="4" id="KW-1003">Cell membrane</keyword>
<proteinExistence type="inferred from homology"/>